<dbReference type="Proteomes" id="UP001501442">
    <property type="component" value="Unassembled WGS sequence"/>
</dbReference>
<feature type="compositionally biased region" description="Basic and acidic residues" evidence="1">
    <location>
        <begin position="327"/>
        <end position="347"/>
    </location>
</feature>
<dbReference type="Gene3D" id="3.30.530.20">
    <property type="match status" value="1"/>
</dbReference>
<gene>
    <name evidence="3" type="ORF">GCM10023196_016640</name>
</gene>
<dbReference type="CDD" id="cd07817">
    <property type="entry name" value="SRPBCC_8"/>
    <property type="match status" value="1"/>
</dbReference>
<feature type="region of interest" description="Disordered" evidence="1">
    <location>
        <begin position="1"/>
        <end position="26"/>
    </location>
</feature>
<evidence type="ECO:0000313" key="4">
    <source>
        <dbReference type="Proteomes" id="UP001501442"/>
    </source>
</evidence>
<feature type="compositionally biased region" description="Acidic residues" evidence="1">
    <location>
        <begin position="366"/>
        <end position="385"/>
    </location>
</feature>
<name>A0ABP8U848_9ACTN</name>
<feature type="compositionally biased region" description="Basic and acidic residues" evidence="1">
    <location>
        <begin position="1"/>
        <end position="24"/>
    </location>
</feature>
<proteinExistence type="predicted"/>
<feature type="compositionally biased region" description="Basic and acidic residues" evidence="1">
    <location>
        <begin position="356"/>
        <end position="365"/>
    </location>
</feature>
<feature type="domain" description="Coenzyme Q-binding protein COQ10 START" evidence="2">
    <location>
        <begin position="177"/>
        <end position="297"/>
    </location>
</feature>
<reference evidence="4" key="1">
    <citation type="journal article" date="2019" name="Int. J. Syst. Evol. Microbiol.">
        <title>The Global Catalogue of Microorganisms (GCM) 10K type strain sequencing project: providing services to taxonomists for standard genome sequencing and annotation.</title>
        <authorList>
            <consortium name="The Broad Institute Genomics Platform"/>
            <consortium name="The Broad Institute Genome Sequencing Center for Infectious Disease"/>
            <person name="Wu L."/>
            <person name="Ma J."/>
        </authorList>
    </citation>
    <scope>NUCLEOTIDE SEQUENCE [LARGE SCALE GENOMIC DNA]</scope>
    <source>
        <strain evidence="4">JCM 17939</strain>
    </source>
</reference>
<dbReference type="PANTHER" id="PTHR33824:SF7">
    <property type="entry name" value="POLYKETIDE CYCLASE_DEHYDRASE AND LIPID TRANSPORT SUPERFAMILY PROTEIN"/>
    <property type="match status" value="1"/>
</dbReference>
<dbReference type="InterPro" id="IPR005031">
    <property type="entry name" value="COQ10_START"/>
</dbReference>
<evidence type="ECO:0000313" key="3">
    <source>
        <dbReference type="EMBL" id="GAA4622838.1"/>
    </source>
</evidence>
<feature type="compositionally biased region" description="Basic and acidic residues" evidence="1">
    <location>
        <begin position="386"/>
        <end position="419"/>
    </location>
</feature>
<dbReference type="InterPro" id="IPR023393">
    <property type="entry name" value="START-like_dom_sf"/>
</dbReference>
<sequence length="419" mass="46752">MTEARRAAREATRSATRPLEEATERLPGGELLKDLHADRLFDEFQGLVTAMATRAALSLLAKVEGAAERLGDYSERGGGGLLSALTGGAGGGLLSAVTKGGGEGLLSAVTKGGGGLLSTLTGGGEGDGGGSLKDRLAPGFNALKAYAKTKLEQKARGGKGGKGKKLKVINIVETLDVGVPRRLAYDQWTRFEDFPSFTKKVEDVHQESDEKVRWKAQIFWSHRNWESTIVEQVPDRRIVWRSRGPKGYVDGAVVFSEIGPDMTRIALVLEYHPQGLFEHTGNLWRAQGRRARLEFKHFRRHVMTQAILRPDDIEGWRGEIRDGEVVKDHETALREEREAEGRPAEREEYGEEEPERAERRGREERYEGEEEPGYEYDYEEEEPGEEEPRRRETVRSGRGRGEAGRGDRPDRPAHRERRG</sequence>
<dbReference type="EMBL" id="BAABHK010000002">
    <property type="protein sequence ID" value="GAA4622838.1"/>
    <property type="molecule type" value="Genomic_DNA"/>
</dbReference>
<evidence type="ECO:0000256" key="1">
    <source>
        <dbReference type="SAM" id="MobiDB-lite"/>
    </source>
</evidence>
<comment type="caution">
    <text evidence="3">The sequence shown here is derived from an EMBL/GenBank/DDBJ whole genome shotgun (WGS) entry which is preliminary data.</text>
</comment>
<dbReference type="SUPFAM" id="SSF55961">
    <property type="entry name" value="Bet v1-like"/>
    <property type="match status" value="1"/>
</dbReference>
<accession>A0ABP8U848</accession>
<organism evidence="3 4">
    <name type="scientific">Actinoallomurus vinaceus</name>
    <dbReference type="NCBI Taxonomy" id="1080074"/>
    <lineage>
        <taxon>Bacteria</taxon>
        <taxon>Bacillati</taxon>
        <taxon>Actinomycetota</taxon>
        <taxon>Actinomycetes</taxon>
        <taxon>Streptosporangiales</taxon>
        <taxon>Thermomonosporaceae</taxon>
        <taxon>Actinoallomurus</taxon>
    </lineage>
</organism>
<dbReference type="InterPro" id="IPR047137">
    <property type="entry name" value="ORF3"/>
</dbReference>
<feature type="region of interest" description="Disordered" evidence="1">
    <location>
        <begin position="327"/>
        <end position="419"/>
    </location>
</feature>
<evidence type="ECO:0000259" key="2">
    <source>
        <dbReference type="Pfam" id="PF03364"/>
    </source>
</evidence>
<protein>
    <recommendedName>
        <fullName evidence="2">Coenzyme Q-binding protein COQ10 START domain-containing protein</fullName>
    </recommendedName>
</protein>
<keyword evidence="4" id="KW-1185">Reference proteome</keyword>
<dbReference type="PANTHER" id="PTHR33824">
    <property type="entry name" value="POLYKETIDE CYCLASE/DEHYDRASE AND LIPID TRANSPORT SUPERFAMILY PROTEIN"/>
    <property type="match status" value="1"/>
</dbReference>
<dbReference type="Pfam" id="PF03364">
    <property type="entry name" value="Polyketide_cyc"/>
    <property type="match status" value="1"/>
</dbReference>
<dbReference type="RefSeq" id="WP_345430068.1">
    <property type="nucleotide sequence ID" value="NZ_BAABHK010000002.1"/>
</dbReference>